<dbReference type="KEGG" id="llh:I41_04630"/>
<organism evidence="1 2">
    <name type="scientific">Lacipirellula limnantheis</name>
    <dbReference type="NCBI Taxonomy" id="2528024"/>
    <lineage>
        <taxon>Bacteria</taxon>
        <taxon>Pseudomonadati</taxon>
        <taxon>Planctomycetota</taxon>
        <taxon>Planctomycetia</taxon>
        <taxon>Pirellulales</taxon>
        <taxon>Lacipirellulaceae</taxon>
        <taxon>Lacipirellula</taxon>
    </lineage>
</organism>
<dbReference type="InterPro" id="IPR024069">
    <property type="entry name" value="AF2212-like_dom_sf"/>
</dbReference>
<dbReference type="EMBL" id="CP036339">
    <property type="protein sequence ID" value="QDT71306.1"/>
    <property type="molecule type" value="Genomic_DNA"/>
</dbReference>
<dbReference type="Gene3D" id="4.10.1150.10">
    <property type="entry name" value="AF2212/PG0164-like"/>
    <property type="match status" value="1"/>
</dbReference>
<reference evidence="1 2" key="1">
    <citation type="submission" date="2019-02" db="EMBL/GenBank/DDBJ databases">
        <title>Deep-cultivation of Planctomycetes and their phenomic and genomic characterization uncovers novel biology.</title>
        <authorList>
            <person name="Wiegand S."/>
            <person name="Jogler M."/>
            <person name="Boedeker C."/>
            <person name="Pinto D."/>
            <person name="Vollmers J."/>
            <person name="Rivas-Marin E."/>
            <person name="Kohn T."/>
            <person name="Peeters S.H."/>
            <person name="Heuer A."/>
            <person name="Rast P."/>
            <person name="Oberbeckmann S."/>
            <person name="Bunk B."/>
            <person name="Jeske O."/>
            <person name="Meyerdierks A."/>
            <person name="Storesund J.E."/>
            <person name="Kallscheuer N."/>
            <person name="Luecker S."/>
            <person name="Lage O.M."/>
            <person name="Pohl T."/>
            <person name="Merkel B.J."/>
            <person name="Hornburger P."/>
            <person name="Mueller R.-W."/>
            <person name="Bruemmer F."/>
            <person name="Labrenz M."/>
            <person name="Spormann A.M."/>
            <person name="Op den Camp H."/>
            <person name="Overmann J."/>
            <person name="Amann R."/>
            <person name="Jetten M.S.M."/>
            <person name="Mascher T."/>
            <person name="Medema M.H."/>
            <person name="Devos D.P."/>
            <person name="Kaster A.-K."/>
            <person name="Ovreas L."/>
            <person name="Rohde M."/>
            <person name="Galperin M.Y."/>
            <person name="Jogler C."/>
        </authorList>
    </citation>
    <scope>NUCLEOTIDE SEQUENCE [LARGE SCALE GENOMIC DNA]</scope>
    <source>
        <strain evidence="1 2">I41</strain>
    </source>
</reference>
<protein>
    <submittedName>
        <fullName evidence="1">Uncharacterized protein</fullName>
    </submittedName>
</protein>
<sequence>MPNEFHATYEHGVLKLDAPLSLPEQARVTGLVLGVETPNGVDTAAAKLSDADFEQLLDDFSVHGCQSLPADFSRDDIYSDHD</sequence>
<proteinExistence type="predicted"/>
<evidence type="ECO:0000313" key="1">
    <source>
        <dbReference type="EMBL" id="QDT71306.1"/>
    </source>
</evidence>
<dbReference type="AlphaFoldDB" id="A0A517TSF3"/>
<evidence type="ECO:0000313" key="2">
    <source>
        <dbReference type="Proteomes" id="UP000317909"/>
    </source>
</evidence>
<dbReference type="Proteomes" id="UP000317909">
    <property type="component" value="Chromosome"/>
</dbReference>
<keyword evidence="2" id="KW-1185">Reference proteome</keyword>
<dbReference type="RefSeq" id="WP_145430479.1">
    <property type="nucleotide sequence ID" value="NZ_CP036339.1"/>
</dbReference>
<accession>A0A517TSF3</accession>
<dbReference type="SUPFAM" id="SSF141694">
    <property type="entry name" value="AF2212/PG0164-like"/>
    <property type="match status" value="1"/>
</dbReference>
<gene>
    <name evidence="1" type="ORF">I41_04630</name>
</gene>
<name>A0A517TSF3_9BACT</name>